<dbReference type="Proteomes" id="UP000531251">
    <property type="component" value="Unassembled WGS sequence"/>
</dbReference>
<accession>A0A7X6BDS4</accession>
<gene>
    <name evidence="1" type="ORF">GGR89_002537</name>
</gene>
<keyword evidence="2" id="KW-1185">Reference proteome</keyword>
<name>A0A7X6BDS4_9SPHN</name>
<reference evidence="1 2" key="1">
    <citation type="submission" date="2020-03" db="EMBL/GenBank/DDBJ databases">
        <title>Genomic Encyclopedia of Type Strains, Phase IV (KMG-IV): sequencing the most valuable type-strain genomes for metagenomic binning, comparative biology and taxonomic classification.</title>
        <authorList>
            <person name="Goeker M."/>
        </authorList>
    </citation>
    <scope>NUCLEOTIDE SEQUENCE [LARGE SCALE GENOMIC DNA]</scope>
    <source>
        <strain evidence="1 2">DSM 7225</strain>
    </source>
</reference>
<dbReference type="RefSeq" id="WP_164542679.1">
    <property type="nucleotide sequence ID" value="NZ_BAAADY010000003.1"/>
</dbReference>
<organism evidence="1 2">
    <name type="scientific">Sphingomonas trueperi</name>
    <dbReference type="NCBI Taxonomy" id="53317"/>
    <lineage>
        <taxon>Bacteria</taxon>
        <taxon>Pseudomonadati</taxon>
        <taxon>Pseudomonadota</taxon>
        <taxon>Alphaproteobacteria</taxon>
        <taxon>Sphingomonadales</taxon>
        <taxon>Sphingomonadaceae</taxon>
        <taxon>Sphingomonas</taxon>
    </lineage>
</organism>
<dbReference type="AlphaFoldDB" id="A0A7X6BDS4"/>
<dbReference type="EMBL" id="JAATJB010000007">
    <property type="protein sequence ID" value="NJB98206.1"/>
    <property type="molecule type" value="Genomic_DNA"/>
</dbReference>
<sequence>MNVQSNTGVDTGVERVEEAKIDLMLGEELTDEQLLQMAEGSCSWGANCNKGC</sequence>
<comment type="caution">
    <text evidence="1">The sequence shown here is derived from an EMBL/GenBank/DDBJ whole genome shotgun (WGS) entry which is preliminary data.</text>
</comment>
<evidence type="ECO:0000313" key="1">
    <source>
        <dbReference type="EMBL" id="NJB98206.1"/>
    </source>
</evidence>
<proteinExistence type="predicted"/>
<evidence type="ECO:0000313" key="2">
    <source>
        <dbReference type="Proteomes" id="UP000531251"/>
    </source>
</evidence>
<protein>
    <submittedName>
        <fullName evidence="1">Uncharacterized protein</fullName>
    </submittedName>
</protein>